<reference evidence="1" key="1">
    <citation type="submission" date="2023-01" db="EMBL/GenBank/DDBJ databases">
        <title>Genome assembly of the deep-sea coral Lophelia pertusa.</title>
        <authorList>
            <person name="Herrera S."/>
            <person name="Cordes E."/>
        </authorList>
    </citation>
    <scope>NUCLEOTIDE SEQUENCE</scope>
    <source>
        <strain evidence="1">USNM1676648</strain>
        <tissue evidence="1">Polyp</tissue>
    </source>
</reference>
<dbReference type="PANTHER" id="PTHR33361:SF2">
    <property type="entry name" value="DUF885 DOMAIN-CONTAINING PROTEIN"/>
    <property type="match status" value="1"/>
</dbReference>
<dbReference type="PANTHER" id="PTHR33361">
    <property type="entry name" value="GLR0591 PROTEIN"/>
    <property type="match status" value="1"/>
</dbReference>
<organism evidence="1 2">
    <name type="scientific">Desmophyllum pertusum</name>
    <dbReference type="NCBI Taxonomy" id="174260"/>
    <lineage>
        <taxon>Eukaryota</taxon>
        <taxon>Metazoa</taxon>
        <taxon>Cnidaria</taxon>
        <taxon>Anthozoa</taxon>
        <taxon>Hexacorallia</taxon>
        <taxon>Scleractinia</taxon>
        <taxon>Caryophylliina</taxon>
        <taxon>Caryophylliidae</taxon>
        <taxon>Desmophyllum</taxon>
    </lineage>
</organism>
<dbReference type="InterPro" id="IPR010281">
    <property type="entry name" value="DUF885"/>
</dbReference>
<dbReference type="EMBL" id="MU826375">
    <property type="protein sequence ID" value="KAJ7377637.1"/>
    <property type="molecule type" value="Genomic_DNA"/>
</dbReference>
<protein>
    <submittedName>
        <fullName evidence="1">Uncharacterized protein</fullName>
    </submittedName>
</protein>
<proteinExistence type="predicted"/>
<dbReference type="Proteomes" id="UP001163046">
    <property type="component" value="Unassembled WGS sequence"/>
</dbReference>
<comment type="caution">
    <text evidence="1">The sequence shown here is derived from an EMBL/GenBank/DDBJ whole genome shotgun (WGS) entry which is preliminary data.</text>
</comment>
<evidence type="ECO:0000313" key="2">
    <source>
        <dbReference type="Proteomes" id="UP001163046"/>
    </source>
</evidence>
<gene>
    <name evidence="1" type="ORF">OS493_027714</name>
</gene>
<accession>A0A9X0CVJ8</accession>
<keyword evidence="2" id="KW-1185">Reference proteome</keyword>
<evidence type="ECO:0000313" key="1">
    <source>
        <dbReference type="EMBL" id="KAJ7377637.1"/>
    </source>
</evidence>
<name>A0A9X0CVJ8_9CNID</name>
<sequence length="222" mass="25606">MPLRREKRLPSNSSRVEFVENKKTNLRASARSFELSTTDIIPIESPQKPGVTSSEVRQVYQPYDFRPEAIKNATDASTRLYTELQTTVFADVHEQKLKLRERKAMYVAKNVLSVVFGWNPYEENYYSGDWMLGPNIFCWQPACNVLNRLQESIPHFKPVKISDIQVLRGLLQEHNSSIRQYNENLRSAVKVGMVRPLEACKVGVREFKKRFLPIAVSNETGK</sequence>
<dbReference type="AlphaFoldDB" id="A0A9X0CVJ8"/>